<dbReference type="PANTHER" id="PTHR12684">
    <property type="entry name" value="PUTATIVE PHOSPHOTRANSFERASE"/>
    <property type="match status" value="1"/>
</dbReference>
<dbReference type="AlphaFoldDB" id="A0A9W8J0H1"/>
<dbReference type="EMBL" id="JANBPK010001092">
    <property type="protein sequence ID" value="KAJ2925995.1"/>
    <property type="molecule type" value="Genomic_DNA"/>
</dbReference>
<sequence length="210" mass="23830">MRDLFLRPVHSASQVPLAIYSTTPEIWEKTISRAGLPRENEPYLHLAKSIPGREPIFGKRPTVLRTPQQPESLIRRNLPEIRREHIAKVIIYVDTAKAMAAGVPLFVSKRNTIATPGNKYGVLESELFRRVDLVNIRMRRVIDEVDRVSKQKRKEVQALQASGLSMSDHAKKLQEDERKPQPCSKLASNASEDRSELSTMTETPTKDVEP</sequence>
<evidence type="ECO:0000256" key="4">
    <source>
        <dbReference type="SAM" id="MobiDB-lite"/>
    </source>
</evidence>
<accession>A0A9W8J0H1</accession>
<keyword evidence="6" id="KW-1185">Reference proteome</keyword>
<dbReference type="Gene3D" id="3.20.170.30">
    <property type="match status" value="1"/>
</dbReference>
<feature type="compositionally biased region" description="Basic and acidic residues" evidence="4">
    <location>
        <begin position="168"/>
        <end position="180"/>
    </location>
</feature>
<name>A0A9W8J0H1_9AGAR</name>
<dbReference type="SUPFAM" id="SSF56399">
    <property type="entry name" value="ADP-ribosylation"/>
    <property type="match status" value="1"/>
</dbReference>
<evidence type="ECO:0000256" key="3">
    <source>
        <dbReference type="ARBA" id="ARBA00023027"/>
    </source>
</evidence>
<organism evidence="5 6">
    <name type="scientific">Candolleomyces eurysporus</name>
    <dbReference type="NCBI Taxonomy" id="2828524"/>
    <lineage>
        <taxon>Eukaryota</taxon>
        <taxon>Fungi</taxon>
        <taxon>Dikarya</taxon>
        <taxon>Basidiomycota</taxon>
        <taxon>Agaricomycotina</taxon>
        <taxon>Agaricomycetes</taxon>
        <taxon>Agaricomycetidae</taxon>
        <taxon>Agaricales</taxon>
        <taxon>Agaricineae</taxon>
        <taxon>Psathyrellaceae</taxon>
        <taxon>Candolleomyces</taxon>
    </lineage>
</organism>
<reference evidence="5" key="1">
    <citation type="submission" date="2022-06" db="EMBL/GenBank/DDBJ databases">
        <title>Genome Sequence of Candolleomyces eurysporus.</title>
        <authorList>
            <person name="Buettner E."/>
        </authorList>
    </citation>
    <scope>NUCLEOTIDE SEQUENCE</scope>
    <source>
        <strain evidence="5">VTCC 930004</strain>
    </source>
</reference>
<gene>
    <name evidence="5" type="ORF">H1R20_g11105</name>
</gene>
<comment type="caution">
    <text evidence="5">The sequence shown here is derived from an EMBL/GenBank/DDBJ whole genome shotgun (WGS) entry which is preliminary data.</text>
</comment>
<dbReference type="Proteomes" id="UP001140091">
    <property type="component" value="Unassembled WGS sequence"/>
</dbReference>
<keyword evidence="3" id="KW-0520">NAD</keyword>
<evidence type="ECO:0000256" key="1">
    <source>
        <dbReference type="ARBA" id="ARBA00009836"/>
    </source>
</evidence>
<evidence type="ECO:0000313" key="6">
    <source>
        <dbReference type="Proteomes" id="UP001140091"/>
    </source>
</evidence>
<proteinExistence type="inferred from homology"/>
<dbReference type="GO" id="GO:0006388">
    <property type="term" value="P:tRNA splicing, via endonucleolytic cleavage and ligation"/>
    <property type="evidence" value="ECO:0007669"/>
    <property type="project" value="TreeGrafter"/>
</dbReference>
<evidence type="ECO:0000256" key="2">
    <source>
        <dbReference type="ARBA" id="ARBA00022679"/>
    </source>
</evidence>
<protein>
    <submittedName>
        <fullName evidence="5">Uncharacterized protein</fullName>
    </submittedName>
</protein>
<dbReference type="InterPro" id="IPR002745">
    <property type="entry name" value="Ptrans_KptA/Tpt1"/>
</dbReference>
<evidence type="ECO:0000313" key="5">
    <source>
        <dbReference type="EMBL" id="KAJ2925995.1"/>
    </source>
</evidence>
<dbReference type="Pfam" id="PF01885">
    <property type="entry name" value="PTS_2-RNA"/>
    <property type="match status" value="1"/>
</dbReference>
<dbReference type="PANTHER" id="PTHR12684:SF2">
    <property type="entry name" value="TRNA 2'-PHOSPHOTRANSFERASE 1"/>
    <property type="match status" value="1"/>
</dbReference>
<feature type="region of interest" description="Disordered" evidence="4">
    <location>
        <begin position="157"/>
        <end position="210"/>
    </location>
</feature>
<dbReference type="OrthoDB" id="419694at2759"/>
<dbReference type="InterPro" id="IPR042081">
    <property type="entry name" value="RNA_2'-PTrans_C"/>
</dbReference>
<feature type="non-terminal residue" evidence="5">
    <location>
        <position position="1"/>
    </location>
</feature>
<dbReference type="GO" id="GO:0000215">
    <property type="term" value="F:tRNA 2'-phosphotransferase activity"/>
    <property type="evidence" value="ECO:0007669"/>
    <property type="project" value="TreeGrafter"/>
</dbReference>
<keyword evidence="2" id="KW-0808">Transferase</keyword>
<comment type="similarity">
    <text evidence="1">Belongs to the KptA/TPT1 family.</text>
</comment>